<feature type="compositionally biased region" description="Low complexity" evidence="3">
    <location>
        <begin position="223"/>
        <end position="237"/>
    </location>
</feature>
<gene>
    <name evidence="4" type="ORF">OJAV_G00214250</name>
</gene>
<dbReference type="Pfam" id="PF14580">
    <property type="entry name" value="LRR_9"/>
    <property type="match status" value="1"/>
</dbReference>
<dbReference type="InterPro" id="IPR032675">
    <property type="entry name" value="LRR_dom_sf"/>
</dbReference>
<keyword evidence="5" id="KW-1185">Reference proteome</keyword>
<dbReference type="PANTHER" id="PTHR46652:SF3">
    <property type="entry name" value="LEUCINE-RICH REPEAT-CONTAINING PROTEIN 9"/>
    <property type="match status" value="1"/>
</dbReference>
<keyword evidence="2" id="KW-0677">Repeat</keyword>
<evidence type="ECO:0008006" key="6">
    <source>
        <dbReference type="Google" id="ProtNLM"/>
    </source>
</evidence>
<feature type="compositionally biased region" description="Low complexity" evidence="3">
    <location>
        <begin position="1923"/>
        <end position="1934"/>
    </location>
</feature>
<keyword evidence="1" id="KW-0433">Leucine-rich repeat</keyword>
<feature type="compositionally biased region" description="Basic and acidic residues" evidence="3">
    <location>
        <begin position="2102"/>
        <end position="2117"/>
    </location>
</feature>
<dbReference type="InterPro" id="IPR050836">
    <property type="entry name" value="SDS22/Internalin_LRR"/>
</dbReference>
<accession>A0A3S2LMP6</accession>
<sequence>MDEAWNYEVSGARPRRVVRPPIRFEDYEVDLRNPAFREHESRGLLTQSPEAASTVPDRDPIAVEMDSSYAIERLWHERDNPVVQQSPHSSIQYRLRDPTLLQYAPPPRPQQSFSPNPQLEEIRQERLLLQQSHQRMAADYEDMRAMQRDILRMMDTANTAPRCQSPPGAYANPPEEVENGQEDWPPPPPPICDDMEQVETQSPVLERLDKMMSELQILRSQALSKQQRQPLSSRQPSIDTKSRPPDVDSHSRYHRYAEDHLPASPAPIRLTSTPHHVQMSPPNVNFQSTPGSNHPPAPNQLYSQSSSPDATYHGPRPSIPNLVNRDPGEFAHLKMALENLLPPESSELFKYQRPHKGTHHHIVHTATIESITLSQCVAISALSTEQLTEWIKTNRRCWRCARSHHAAQCTLKKLCSLCQGQHLKVLHNVNTGPPKWPPESTAHQPKDRGEKCTGVLYLDRPTASTRVLLKVVPVLIRNKGQILDTYAILDDGSERTMLLPSAAQQLGLQGDPETLPLRTIRQDVQNLSGSCVSFTISPKAKPKTRYQIRNAFTASHIDLADHTYPIESLQNKYKHLRGLSIQPFKKIQPLLLIGSDHPHLLTPVEAVKLGPPGGPAAIHTRLGWTLQGPSSVVCQFNRSQQCLLTSISPQVGELMKHVEKLWQTDIIPLKRDKIVTRSKQDHLAVEMLEARTTRMEVSGVSRYATPLLRKRDMPCLQTTPDSVIPSLRATERRLLKNPEKAEIYSTEMEKLIQAGYVAKVEDPELSKEKEAWYIPHHLVSHNEIQERTEHHHWRYVNSAQNPADDITRGKTLQDLSKSNRWSQGPPFLLMHPDTWPAVPAASAEELAQLARLPRLKELALKDPMSTPNPVCLLCNYATHVLYHMPGLQQLDSYNVFDKQVKEAAEAAVMKKMMYYNMRVRSAKRNLSEKQLSLTEKKKTLLQLPEERIRTLSYALKKLERELSTAPVGCTESGCMWSNDPGGHINLDDSLQARRDSNVKLDPAAVHQIHVKMEALRERLTDWTKRIDDIEAWYQREEARAANKTEHVVQFLYMELESVGNIRLETGCPTDLWFNSCCNLLVSRFASSEYKTLNIRDIKVDGVVRIHNSALRHRFVEKLHSLMGSEDAAAFLQHHRRRMEYLFYVADPEKCEKEETFCILQEGFTTTQQKTTGREAAVPLSNSLAVAEQPRIEFLLQQDRQGDFRQRMEAIRHGQVIVSKVFIGNSMPFRDGDLGDISRYPKVYSVYRNVDAKSKPSASDDIPSSGKTHTEMNPPRRQWFVFQQELVLPEYIIYFEYILEEQSTLNTSTDNDPLNEILDKAAFNMEPVLKLEPELLSLNDKILLNVANANVLSQITVLNLHGNSLSEIKEISRLTALRHLTISFNKLTHLDDISYMPSLEFLDASFNHLVTLDGLQGLKHLKHLDVSWNRLSGAREITSVLRKHTPALLKLDTRYNPWSRPAAVRRGSSEAAQLAAASKINQATLLAHSSFSSDYPRRLSLLSTVQLLHQCSPVPTDCTDGGPSREMEPYWTLKITCLNLDNQRISKLNSLNKLENLRWASLNDNNIFKVDGIEWCLKLEELSLNNNCISTLKGLGKLRHLKRLSVDGNQLSGLEASVLKQLPDLIFLSVENNSITTLDGIQNVQSLLELYVGNNRISSSRDVHYLKELANLIILDLYGNALVEKLENYRIFVIFHLPSLKALDGVAVDASECESAKSMFKGRLTTDMVIEKLGHSNYTEIIYLTLHSCSIRMVDLSPPELFYNLCSINLDHNNLTSFSGLIHLPNLKALSLNYNHIESILPKHKIQAPLTNRQILHSRVHSSGYGQQSPAKTNRDTGPTGSSEPLMGGLEVLHLSHNGISNMANLQLSRLTNLKSLFLQGNEISQVEGLEGLQQLRELVLDRNRIKALPGTPSQPRASSLNCTSSTTESESSTTGSPGRATQALPRHEQAAELSVIGNPVAQNSLHRPAVLLHLSSLQFLDGVMVTLEERTRAEFLNADPAVRTQSSQVVGASFPTTEFNLPGLPPLLAYNTTIKGISISGRPQNLMHGHETLTSKKHKHGNVGRSCQTDYNVRHARRTGGNPPANRVLFEGNRVTNANSKLEQDTRCPFDDKPQHM</sequence>
<reference evidence="4 5" key="1">
    <citation type="submission" date="2018-11" db="EMBL/GenBank/DDBJ databases">
        <authorList>
            <person name="Lopez-Roques C."/>
            <person name="Donnadieu C."/>
            <person name="Bouchez O."/>
            <person name="Klopp C."/>
            <person name="Cabau C."/>
            <person name="Zahm M."/>
        </authorList>
    </citation>
    <scope>NUCLEOTIDE SEQUENCE [LARGE SCALE GENOMIC DNA]</scope>
    <source>
        <strain evidence="4">RS831</strain>
        <tissue evidence="4">Whole body</tissue>
    </source>
</reference>
<reference evidence="4 5" key="2">
    <citation type="submission" date="2019-01" db="EMBL/GenBank/DDBJ databases">
        <title>A chromosome length genome reference of the Java medaka (oryzias javanicus).</title>
        <authorList>
            <person name="Herpin A."/>
            <person name="Takehana Y."/>
            <person name="Naruse K."/>
            <person name="Ansai S."/>
            <person name="Kawaguchi M."/>
        </authorList>
    </citation>
    <scope>NUCLEOTIDE SEQUENCE [LARGE SCALE GENOMIC DNA]</scope>
    <source>
        <strain evidence="4">RS831</strain>
        <tissue evidence="4">Whole body</tissue>
    </source>
</reference>
<dbReference type="SMART" id="SM00369">
    <property type="entry name" value="LRR_TYP"/>
    <property type="match status" value="9"/>
</dbReference>
<dbReference type="SUPFAM" id="SSF52058">
    <property type="entry name" value="L domain-like"/>
    <property type="match status" value="1"/>
</dbReference>
<dbReference type="SMART" id="SM00364">
    <property type="entry name" value="LRR_BAC"/>
    <property type="match status" value="5"/>
</dbReference>
<name>A0A3S2LMP6_ORYJA</name>
<feature type="region of interest" description="Disordered" evidence="3">
    <location>
        <begin position="158"/>
        <end position="195"/>
    </location>
</feature>
<evidence type="ECO:0000256" key="1">
    <source>
        <dbReference type="ARBA" id="ARBA00022614"/>
    </source>
</evidence>
<feature type="region of interest" description="Disordered" evidence="3">
    <location>
        <begin position="1820"/>
        <end position="1845"/>
    </location>
</feature>
<protein>
    <recommendedName>
        <fullName evidence="6">Leucine-rich repeat-containing protein 9</fullName>
    </recommendedName>
</protein>
<dbReference type="Pfam" id="PF13855">
    <property type="entry name" value="LRR_8"/>
    <property type="match status" value="1"/>
</dbReference>
<feature type="region of interest" description="Disordered" evidence="3">
    <location>
        <begin position="221"/>
        <end position="323"/>
    </location>
</feature>
<evidence type="ECO:0000256" key="3">
    <source>
        <dbReference type="SAM" id="MobiDB-lite"/>
    </source>
</evidence>
<dbReference type="PROSITE" id="PS51450">
    <property type="entry name" value="LRR"/>
    <property type="match status" value="8"/>
</dbReference>
<dbReference type="Proteomes" id="UP000283210">
    <property type="component" value="Chromosome 22"/>
</dbReference>
<feature type="compositionally biased region" description="Polar residues" evidence="3">
    <location>
        <begin position="1911"/>
        <end position="1922"/>
    </location>
</feature>
<feature type="region of interest" description="Disordered" evidence="3">
    <location>
        <begin position="2097"/>
        <end position="2117"/>
    </location>
</feature>
<dbReference type="InterPro" id="IPR001611">
    <property type="entry name" value="Leu-rich_rpt"/>
</dbReference>
<feature type="compositionally biased region" description="Polar residues" evidence="3">
    <location>
        <begin position="1823"/>
        <end position="1842"/>
    </location>
</feature>
<evidence type="ECO:0000256" key="2">
    <source>
        <dbReference type="ARBA" id="ARBA00022737"/>
    </source>
</evidence>
<proteinExistence type="predicted"/>
<organism evidence="4 5">
    <name type="scientific">Oryzias javanicus</name>
    <name type="common">Javanese ricefish</name>
    <name type="synonym">Aplocheilus javanicus</name>
    <dbReference type="NCBI Taxonomy" id="123683"/>
    <lineage>
        <taxon>Eukaryota</taxon>
        <taxon>Metazoa</taxon>
        <taxon>Chordata</taxon>
        <taxon>Craniata</taxon>
        <taxon>Vertebrata</taxon>
        <taxon>Euteleostomi</taxon>
        <taxon>Actinopterygii</taxon>
        <taxon>Neopterygii</taxon>
        <taxon>Teleostei</taxon>
        <taxon>Neoteleostei</taxon>
        <taxon>Acanthomorphata</taxon>
        <taxon>Ovalentaria</taxon>
        <taxon>Atherinomorphae</taxon>
        <taxon>Beloniformes</taxon>
        <taxon>Adrianichthyidae</taxon>
        <taxon>Oryziinae</taxon>
        <taxon>Oryzias</taxon>
    </lineage>
</organism>
<evidence type="ECO:0000313" key="5">
    <source>
        <dbReference type="Proteomes" id="UP000283210"/>
    </source>
</evidence>
<dbReference type="SMART" id="SM00365">
    <property type="entry name" value="LRR_SD22"/>
    <property type="match status" value="12"/>
</dbReference>
<dbReference type="OrthoDB" id="1517790at2759"/>
<feature type="region of interest" description="Disordered" evidence="3">
    <location>
        <begin position="1907"/>
        <end position="1947"/>
    </location>
</feature>
<feature type="compositionally biased region" description="Polar residues" evidence="3">
    <location>
        <begin position="270"/>
        <end position="292"/>
    </location>
</feature>
<feature type="compositionally biased region" description="Polar residues" evidence="3">
    <location>
        <begin position="300"/>
        <end position="309"/>
    </location>
</feature>
<feature type="compositionally biased region" description="Basic and acidic residues" evidence="3">
    <location>
        <begin position="240"/>
        <end position="261"/>
    </location>
</feature>
<evidence type="ECO:0000313" key="4">
    <source>
        <dbReference type="EMBL" id="RVE57222.1"/>
    </source>
</evidence>
<dbReference type="SUPFAM" id="SSF52075">
    <property type="entry name" value="Outer arm dynein light chain 1"/>
    <property type="match status" value="1"/>
</dbReference>
<dbReference type="Gene3D" id="3.80.10.10">
    <property type="entry name" value="Ribonuclease Inhibitor"/>
    <property type="match status" value="6"/>
</dbReference>
<dbReference type="PANTHER" id="PTHR46652">
    <property type="entry name" value="LEUCINE-RICH REPEAT AND IQ DOMAIN-CONTAINING PROTEIN 1-RELATED"/>
    <property type="match status" value="1"/>
</dbReference>
<dbReference type="EMBL" id="CM012458">
    <property type="protein sequence ID" value="RVE57222.1"/>
    <property type="molecule type" value="Genomic_DNA"/>
</dbReference>
<feature type="region of interest" description="Disordered" evidence="3">
    <location>
        <begin position="1252"/>
        <end position="1272"/>
    </location>
</feature>
<dbReference type="InterPro" id="IPR003591">
    <property type="entry name" value="Leu-rich_rpt_typical-subtyp"/>
</dbReference>